<comment type="caution">
    <text evidence="3">The sequence shown here is derived from an EMBL/GenBank/DDBJ whole genome shotgun (WGS) entry which is preliminary data.</text>
</comment>
<feature type="transmembrane region" description="Helical" evidence="1">
    <location>
        <begin position="35"/>
        <end position="58"/>
    </location>
</feature>
<sequence length="306" mass="31918">MPDPARSSGPGLGWAAHAGFVAPARDRAELWRLPLGLLVVAATGLALNAVLAGALSAVSPDFWRGEIATARAPGQTPASLLVLLTTFAFFALGTGLAVVMVHRRPAPTLLGPLRAAVSQFGAVLAMLLLVALAIAVLPPWRSGLEPEPNLPFGTWAALLPLSLTALLIQVGAEEVLFRGYLQQQLAARFDSPWIWIGVPSLLFAAGHYVPSEAGENALLIAVWAAVFGVLMADLTARAGTLGPAIAVHMANNVVAILLISVTDGMSGLALYVSAGAADPELVRAWLPVDFATMVVSWLAARLALRR</sequence>
<dbReference type="RefSeq" id="WP_088649208.1">
    <property type="nucleotide sequence ID" value="NZ_AQQR01000002.1"/>
</dbReference>
<dbReference type="GO" id="GO:0004175">
    <property type="term" value="F:endopeptidase activity"/>
    <property type="evidence" value="ECO:0007669"/>
    <property type="project" value="UniProtKB-ARBA"/>
</dbReference>
<feature type="transmembrane region" description="Helical" evidence="1">
    <location>
        <begin position="284"/>
        <end position="304"/>
    </location>
</feature>
<gene>
    <name evidence="3" type="ORF">ATO3_07530</name>
</gene>
<name>A0A225NNC3_9RHOB</name>
<dbReference type="PANTHER" id="PTHR36435:SF1">
    <property type="entry name" value="CAAX AMINO TERMINAL PROTEASE FAMILY PROTEIN"/>
    <property type="match status" value="1"/>
</dbReference>
<proteinExistence type="predicted"/>
<dbReference type="EMBL" id="AQQR01000002">
    <property type="protein sequence ID" value="OWU76014.1"/>
    <property type="molecule type" value="Genomic_DNA"/>
</dbReference>
<protein>
    <submittedName>
        <fullName evidence="3">CAAX protease</fullName>
    </submittedName>
</protein>
<feature type="transmembrane region" description="Helical" evidence="1">
    <location>
        <begin position="152"/>
        <end position="172"/>
    </location>
</feature>
<keyword evidence="1" id="KW-0812">Transmembrane</keyword>
<dbReference type="AlphaFoldDB" id="A0A225NNC3"/>
<dbReference type="PRINTS" id="PR00173">
    <property type="entry name" value="EDTRNSPORT"/>
</dbReference>
<organism evidence="3 4">
    <name type="scientific">Marinibacterium profundimaris</name>
    <dbReference type="NCBI Taxonomy" id="1679460"/>
    <lineage>
        <taxon>Bacteria</taxon>
        <taxon>Pseudomonadati</taxon>
        <taxon>Pseudomonadota</taxon>
        <taxon>Alphaproteobacteria</taxon>
        <taxon>Rhodobacterales</taxon>
        <taxon>Paracoccaceae</taxon>
        <taxon>Marinibacterium</taxon>
    </lineage>
</organism>
<feature type="transmembrane region" description="Helical" evidence="1">
    <location>
        <begin position="193"/>
        <end position="210"/>
    </location>
</feature>
<keyword evidence="4" id="KW-1185">Reference proteome</keyword>
<evidence type="ECO:0000313" key="4">
    <source>
        <dbReference type="Proteomes" id="UP000215377"/>
    </source>
</evidence>
<reference evidence="3 4" key="1">
    <citation type="submission" date="2013-04" db="EMBL/GenBank/DDBJ databases">
        <title>Oceanicola sp. 22II1-22F33 Genome Sequencing.</title>
        <authorList>
            <person name="Lai Q."/>
            <person name="Li G."/>
            <person name="Shao Z."/>
        </authorList>
    </citation>
    <scope>NUCLEOTIDE SEQUENCE [LARGE SCALE GENOMIC DNA]</scope>
    <source>
        <strain evidence="3 4">22II1-22F33</strain>
    </source>
</reference>
<dbReference type="PANTHER" id="PTHR36435">
    <property type="entry name" value="SLR1288 PROTEIN"/>
    <property type="match status" value="1"/>
</dbReference>
<keyword evidence="3" id="KW-0645">Protease</keyword>
<dbReference type="Proteomes" id="UP000215377">
    <property type="component" value="Unassembled WGS sequence"/>
</dbReference>
<feature type="domain" description="CAAX prenyl protease 2/Lysostaphin resistance protein A-like" evidence="2">
    <location>
        <begin position="157"/>
        <end position="254"/>
    </location>
</feature>
<keyword evidence="1" id="KW-1133">Transmembrane helix</keyword>
<feature type="transmembrane region" description="Helical" evidence="1">
    <location>
        <begin position="216"/>
        <end position="232"/>
    </location>
</feature>
<feature type="transmembrane region" description="Helical" evidence="1">
    <location>
        <begin position="253"/>
        <end position="272"/>
    </location>
</feature>
<dbReference type="InterPro" id="IPR052710">
    <property type="entry name" value="CAAX_protease"/>
</dbReference>
<feature type="transmembrane region" description="Helical" evidence="1">
    <location>
        <begin position="78"/>
        <end position="99"/>
    </location>
</feature>
<dbReference type="InterPro" id="IPR003675">
    <property type="entry name" value="Rce1/LyrA-like_dom"/>
</dbReference>
<evidence type="ECO:0000313" key="3">
    <source>
        <dbReference type="EMBL" id="OWU76014.1"/>
    </source>
</evidence>
<keyword evidence="1" id="KW-0472">Membrane</keyword>
<dbReference type="GO" id="GO:0080120">
    <property type="term" value="P:CAAX-box protein maturation"/>
    <property type="evidence" value="ECO:0007669"/>
    <property type="project" value="UniProtKB-ARBA"/>
</dbReference>
<evidence type="ECO:0000256" key="1">
    <source>
        <dbReference type="SAM" id="Phobius"/>
    </source>
</evidence>
<keyword evidence="3" id="KW-0378">Hydrolase</keyword>
<feature type="transmembrane region" description="Helical" evidence="1">
    <location>
        <begin position="120"/>
        <end position="140"/>
    </location>
</feature>
<evidence type="ECO:0000259" key="2">
    <source>
        <dbReference type="Pfam" id="PF02517"/>
    </source>
</evidence>
<dbReference type="GO" id="GO:0006508">
    <property type="term" value="P:proteolysis"/>
    <property type="evidence" value="ECO:0007669"/>
    <property type="project" value="UniProtKB-KW"/>
</dbReference>
<accession>A0A225NNC3</accession>
<dbReference type="Pfam" id="PF02517">
    <property type="entry name" value="Rce1-like"/>
    <property type="match status" value="1"/>
</dbReference>
<dbReference type="OrthoDB" id="7171777at2"/>